<dbReference type="AlphaFoldDB" id="H6L4L0"/>
<protein>
    <submittedName>
        <fullName evidence="2">Uncharacterized protein</fullName>
    </submittedName>
</protein>
<dbReference type="RefSeq" id="WP_015691580.1">
    <property type="nucleotide sequence ID" value="NC_016940.1"/>
</dbReference>
<dbReference type="HOGENOM" id="CLU_2261853_0_0_10"/>
<feature type="transmembrane region" description="Helical" evidence="1">
    <location>
        <begin position="38"/>
        <end position="58"/>
    </location>
</feature>
<evidence type="ECO:0000256" key="1">
    <source>
        <dbReference type="SAM" id="Phobius"/>
    </source>
</evidence>
<organism evidence="2 3">
    <name type="scientific">Saprospira grandis (strain Lewin)</name>
    <dbReference type="NCBI Taxonomy" id="984262"/>
    <lineage>
        <taxon>Bacteria</taxon>
        <taxon>Pseudomonadati</taxon>
        <taxon>Bacteroidota</taxon>
        <taxon>Saprospiria</taxon>
        <taxon>Saprospirales</taxon>
        <taxon>Saprospiraceae</taxon>
        <taxon>Saprospira</taxon>
    </lineage>
</organism>
<accession>H6L4L0</accession>
<dbReference type="STRING" id="984262.SGRA_1199"/>
<dbReference type="EMBL" id="CP002831">
    <property type="protein sequence ID" value="AFC23934.1"/>
    <property type="molecule type" value="Genomic_DNA"/>
</dbReference>
<keyword evidence="1" id="KW-0812">Transmembrane</keyword>
<dbReference type="KEGG" id="sgn:SGRA_1199"/>
<proteinExistence type="predicted"/>
<name>H6L4L0_SAPGL</name>
<gene>
    <name evidence="2" type="ordered locus">SGRA_1199</name>
</gene>
<keyword evidence="3" id="KW-1185">Reference proteome</keyword>
<keyword evidence="1" id="KW-0472">Membrane</keyword>
<evidence type="ECO:0000313" key="3">
    <source>
        <dbReference type="Proteomes" id="UP000007519"/>
    </source>
</evidence>
<feature type="transmembrane region" description="Helical" evidence="1">
    <location>
        <begin position="67"/>
        <end position="91"/>
    </location>
</feature>
<evidence type="ECO:0000313" key="2">
    <source>
        <dbReference type="EMBL" id="AFC23934.1"/>
    </source>
</evidence>
<sequence>MQLTIYLLLFSFFLALVLYGHYRLKAQAARLNPEIWGLAGPMLFFGLNHYLSLLIIALRESISNIDLFLALSIAGSLLSFATIFFMAPYLISTVQTTAEHERD</sequence>
<reference evidence="2 3" key="1">
    <citation type="journal article" date="2012" name="Stand. Genomic Sci.">
        <title>Complete genome sequencing and analysis of Saprospira grandis str. Lewin, a predatory marine bacterium.</title>
        <authorList>
            <person name="Saw J.H."/>
            <person name="Yuryev A."/>
            <person name="Kanbe M."/>
            <person name="Hou S."/>
            <person name="Young A.G."/>
            <person name="Aizawa S."/>
            <person name="Alam M."/>
        </authorList>
    </citation>
    <scope>NUCLEOTIDE SEQUENCE [LARGE SCALE GENOMIC DNA]</scope>
    <source>
        <strain evidence="2 3">Lewin</strain>
    </source>
</reference>
<keyword evidence="1" id="KW-1133">Transmembrane helix</keyword>
<dbReference type="Proteomes" id="UP000007519">
    <property type="component" value="Chromosome"/>
</dbReference>